<organism evidence="1 2">
    <name type="scientific">Acer negundo</name>
    <name type="common">Box elder</name>
    <dbReference type="NCBI Taxonomy" id="4023"/>
    <lineage>
        <taxon>Eukaryota</taxon>
        <taxon>Viridiplantae</taxon>
        <taxon>Streptophyta</taxon>
        <taxon>Embryophyta</taxon>
        <taxon>Tracheophyta</taxon>
        <taxon>Spermatophyta</taxon>
        <taxon>Magnoliopsida</taxon>
        <taxon>eudicotyledons</taxon>
        <taxon>Gunneridae</taxon>
        <taxon>Pentapetalae</taxon>
        <taxon>rosids</taxon>
        <taxon>malvids</taxon>
        <taxon>Sapindales</taxon>
        <taxon>Sapindaceae</taxon>
        <taxon>Hippocastanoideae</taxon>
        <taxon>Acereae</taxon>
        <taxon>Acer</taxon>
    </lineage>
</organism>
<comment type="caution">
    <text evidence="1">The sequence shown here is derived from an EMBL/GenBank/DDBJ whole genome shotgun (WGS) entry which is preliminary data.</text>
</comment>
<accession>A0AAD5JHW5</accession>
<dbReference type="Proteomes" id="UP001064489">
    <property type="component" value="Chromosome 9"/>
</dbReference>
<sequence>MAAKLSFCVYLKAYSAKSDVFSELATVPIFSNGAVHWEICGRLLVYNVQADYCKLINLPTEWCCQSASIYKRCFWESDGQVHYSYTDCQGVHTWVLLNEFDLAYYSKLNTIDCKEEFPWKLADSLHYQTLKENNPEIFKQGNNWETHYLSPFAYNEASRTMYLQLPGIVVSYNTKTRVLQRVCTFKFLGKDFNCCSFLPFVYSGQGQSSEAEIVLELPVREVVSSLSF</sequence>
<protein>
    <submittedName>
        <fullName evidence="1">Uncharacterized protein</fullName>
    </submittedName>
</protein>
<dbReference type="EMBL" id="JAJSOW010000001">
    <property type="protein sequence ID" value="KAI9200976.1"/>
    <property type="molecule type" value="Genomic_DNA"/>
</dbReference>
<keyword evidence="2" id="KW-1185">Reference proteome</keyword>
<evidence type="ECO:0000313" key="1">
    <source>
        <dbReference type="EMBL" id="KAI9200976.1"/>
    </source>
</evidence>
<reference evidence="1" key="2">
    <citation type="submission" date="2023-02" db="EMBL/GenBank/DDBJ databases">
        <authorList>
            <person name="Swenson N.G."/>
            <person name="Wegrzyn J.L."/>
            <person name="Mcevoy S.L."/>
        </authorList>
    </citation>
    <scope>NUCLEOTIDE SEQUENCE</scope>
    <source>
        <strain evidence="1">91603</strain>
        <tissue evidence="1">Leaf</tissue>
    </source>
</reference>
<name>A0AAD5JHW5_ACENE</name>
<gene>
    <name evidence="1" type="ORF">LWI28_016009</name>
</gene>
<dbReference type="AlphaFoldDB" id="A0AAD5JHW5"/>
<proteinExistence type="predicted"/>
<reference evidence="1" key="1">
    <citation type="journal article" date="2022" name="Plant J.">
        <title>Strategies of tolerance reflected in two North American maple genomes.</title>
        <authorList>
            <person name="McEvoy S.L."/>
            <person name="Sezen U.U."/>
            <person name="Trouern-Trend A."/>
            <person name="McMahon S.M."/>
            <person name="Schaberg P.G."/>
            <person name="Yang J."/>
            <person name="Wegrzyn J.L."/>
            <person name="Swenson N.G."/>
        </authorList>
    </citation>
    <scope>NUCLEOTIDE SEQUENCE</scope>
    <source>
        <strain evidence="1">91603</strain>
    </source>
</reference>
<evidence type="ECO:0000313" key="2">
    <source>
        <dbReference type="Proteomes" id="UP001064489"/>
    </source>
</evidence>